<dbReference type="Proteomes" id="UP000516046">
    <property type="component" value="Chromosome"/>
</dbReference>
<reference evidence="2 3" key="1">
    <citation type="submission" date="2020-08" db="EMBL/GenBank/DDBJ databases">
        <authorList>
            <person name="Ren C."/>
            <person name="Gu Y."/>
            <person name="Xu Y."/>
        </authorList>
    </citation>
    <scope>NUCLEOTIDE SEQUENCE [LARGE SCALE GENOMIC DNA]</scope>
    <source>
        <strain evidence="2 3">LBM18003</strain>
    </source>
</reference>
<dbReference type="EMBL" id="CP060696">
    <property type="protein sequence ID" value="QNO17696.1"/>
    <property type="molecule type" value="Genomic_DNA"/>
</dbReference>
<gene>
    <name evidence="2" type="ORF">H6X83_12325</name>
</gene>
<dbReference type="AlphaFoldDB" id="A0A7G9WG84"/>
<accession>A0A7G9WG84</accession>
<dbReference type="KEGG" id="caml:H6X83_12325"/>
<keyword evidence="3" id="KW-1185">Reference proteome</keyword>
<feature type="region of interest" description="Disordered" evidence="1">
    <location>
        <begin position="130"/>
        <end position="160"/>
    </location>
</feature>
<dbReference type="RefSeq" id="WP_212506760.1">
    <property type="nucleotide sequence ID" value="NZ_CP060696.1"/>
</dbReference>
<evidence type="ECO:0008006" key="4">
    <source>
        <dbReference type="Google" id="ProtNLM"/>
    </source>
</evidence>
<sequence>MIMASWGPKNFEVTGRKITAMSDFSTGRKLKTETNNDTEGSSATNTRGMELQEISCTVKLSAGAGANVRAECENWESLVGKYYPFMVGGRRVGPRYMQLTEANQNNVTTTMRGTYTYAEMQLGFTEYANEAAGSKSGSTKTSSTAKASTADKSSKKARSI</sequence>
<evidence type="ECO:0000313" key="2">
    <source>
        <dbReference type="EMBL" id="QNO17696.1"/>
    </source>
</evidence>
<protein>
    <recommendedName>
        <fullName evidence="4">Phage tail protein</fullName>
    </recommendedName>
</protein>
<evidence type="ECO:0000313" key="3">
    <source>
        <dbReference type="Proteomes" id="UP000516046"/>
    </source>
</evidence>
<name>A0A7G9WG84_9FIRM</name>
<organism evidence="2 3">
    <name type="scientific">Caproicibacterium amylolyticum</name>
    <dbReference type="NCBI Taxonomy" id="2766537"/>
    <lineage>
        <taxon>Bacteria</taxon>
        <taxon>Bacillati</taxon>
        <taxon>Bacillota</taxon>
        <taxon>Clostridia</taxon>
        <taxon>Eubacteriales</taxon>
        <taxon>Oscillospiraceae</taxon>
        <taxon>Caproicibacterium</taxon>
    </lineage>
</organism>
<evidence type="ECO:0000256" key="1">
    <source>
        <dbReference type="SAM" id="MobiDB-lite"/>
    </source>
</evidence>
<proteinExistence type="predicted"/>
<feature type="compositionally biased region" description="Low complexity" evidence="1">
    <location>
        <begin position="131"/>
        <end position="151"/>
    </location>
</feature>